<proteinExistence type="predicted"/>
<dbReference type="Proteomes" id="UP000225972">
    <property type="component" value="Unassembled WGS sequence"/>
</dbReference>
<gene>
    <name evidence="1" type="ORF">TRP8649_01372</name>
</gene>
<dbReference type="RefSeq" id="WP_133840681.1">
    <property type="nucleotide sequence ID" value="NZ_FXXP01000001.1"/>
</dbReference>
<accession>A0A238J9K5</accession>
<evidence type="ECO:0000313" key="2">
    <source>
        <dbReference type="Proteomes" id="UP000225972"/>
    </source>
</evidence>
<keyword evidence="2" id="KW-1185">Reference proteome</keyword>
<reference evidence="2" key="1">
    <citation type="submission" date="2017-05" db="EMBL/GenBank/DDBJ databases">
        <authorList>
            <person name="Rodrigo-Torres L."/>
            <person name="Arahal R. D."/>
            <person name="Lucena T."/>
        </authorList>
    </citation>
    <scope>NUCLEOTIDE SEQUENCE [LARGE SCALE GENOMIC DNA]</scope>
    <source>
        <strain evidence="2">CECT 8649</strain>
    </source>
</reference>
<evidence type="ECO:0008006" key="3">
    <source>
        <dbReference type="Google" id="ProtNLM"/>
    </source>
</evidence>
<name>A0A238J9K5_9RHOB</name>
<dbReference type="EMBL" id="FXXP01000001">
    <property type="protein sequence ID" value="SMX27269.1"/>
    <property type="molecule type" value="Genomic_DNA"/>
</dbReference>
<protein>
    <recommendedName>
        <fullName evidence="3">XRE family transcriptional regulator</fullName>
    </recommendedName>
</protein>
<evidence type="ECO:0000313" key="1">
    <source>
        <dbReference type="EMBL" id="SMX27269.1"/>
    </source>
</evidence>
<dbReference type="AlphaFoldDB" id="A0A238J9K5"/>
<organism evidence="1 2">
    <name type="scientific">Pelagimonas phthalicica</name>
    <dbReference type="NCBI Taxonomy" id="1037362"/>
    <lineage>
        <taxon>Bacteria</taxon>
        <taxon>Pseudomonadati</taxon>
        <taxon>Pseudomonadota</taxon>
        <taxon>Alphaproteobacteria</taxon>
        <taxon>Rhodobacterales</taxon>
        <taxon>Roseobacteraceae</taxon>
        <taxon>Pelagimonas</taxon>
    </lineage>
</organism>
<sequence>MSAAPTVPFEFQPDADQFRVWLDSALAKLNLKPGTAARLAKLPTNSIKKFLSGDNREIHVGTAAKIHAFLLVKAKEEGVTLPECRCDQSTETREAEG</sequence>